<evidence type="ECO:0000256" key="1">
    <source>
        <dbReference type="ARBA" id="ARBA00004370"/>
    </source>
</evidence>
<keyword evidence="3 7" id="KW-0863">Zinc-finger</keyword>
<dbReference type="InterPro" id="IPR013083">
    <property type="entry name" value="Znf_RING/FYVE/PHD"/>
</dbReference>
<comment type="subcellular location">
    <subcellularLocation>
        <location evidence="1">Membrane</location>
    </subcellularLocation>
</comment>
<feature type="compositionally biased region" description="Basic and acidic residues" evidence="9">
    <location>
        <begin position="1169"/>
        <end position="1182"/>
    </location>
</feature>
<evidence type="ECO:0000259" key="10">
    <source>
        <dbReference type="PROSITE" id="PS50089"/>
    </source>
</evidence>
<evidence type="ECO:0000256" key="9">
    <source>
        <dbReference type="SAM" id="MobiDB-lite"/>
    </source>
</evidence>
<organism evidence="11 12">
    <name type="scientific">Caenorhabditis angaria</name>
    <dbReference type="NCBI Taxonomy" id="860376"/>
    <lineage>
        <taxon>Eukaryota</taxon>
        <taxon>Metazoa</taxon>
        <taxon>Ecdysozoa</taxon>
        <taxon>Nematoda</taxon>
        <taxon>Chromadorea</taxon>
        <taxon>Rhabditida</taxon>
        <taxon>Rhabditina</taxon>
        <taxon>Rhabditomorpha</taxon>
        <taxon>Rhabditoidea</taxon>
        <taxon>Rhabditidae</taxon>
        <taxon>Peloderinae</taxon>
        <taxon>Caenorhabditis</taxon>
    </lineage>
</organism>
<sequence>MGKISFTETHFTTGILLEVLERYVVRTRLLPCDRNALGDLNSKEFFDSKKAAILLDRLVEKANGRLDIYEPTTALVNDLITIHTFPNNSEFLGMADQINVLALPQYLQNTKGVEFLSKNDIYLLVFRNYSMLSGAEDQISLLVLHSLGNKISRQLKNCYELIPSTLVDSVCSYCMDVFRTDSVRQIIGKTRERGLRLSKYTVDELFGKFSEYFDEAFDGKLLKQLKQLLNVYNMTKPIRSNEEFYETVQMKFVMMIEGVSALVDKFPNVFQPYSHPQNRLKQHYAVVRVFLDADDKFFIAKDLEYALNIALKNKTKSKLPAGLIKLELPEEKKSGILNSVSWEEFLKILETLKLSIEDLNIIEHKIRRTTRQIAVSLISQYGTHCKLASDAFFEVFENVSTGLRLFQTVSKANLPKVFEWFADLHGVFNDSKEGRYFVETWKIDQIIDRVYKELNDYAVGRAYDLPNKFNIGFTKEQVIQEINRFSPNFKLDQEHIASMHFKIINNYAMTNLTPRFIHQIYEHCVRLEFLARNPRFAKFIHNQGICRIYQRFVCECANEEDFVMASETTKNLEILSAKNVEANHIKFKDGYKYSLVAENGTKYYDNETCFYMALDRTLDHMDSNNQELLGLTYKAQCLKQEMNPILMRDSIFYLTEEEVHQFCNEIRQFYDDSIKIATARGEAQKASVTQTYEMDWEEVWKSFRAYFPGSETSAEVGAMFECVKRNLKRRQNATKKGLVGSFATQLTSICRHGQLTFQRCAERLKNLKDFMTKDEKYRNRRIILRMMSEMRIQDNKLWHMFTTEVFKAMKIVLRIEKRLHLMSDRIEKWEIDWYDSEHYTVMGVAGLEPMLRVLGIDMDKFLIVPDIHFTKNMAELPLKMNYDTVSVLAPNTELAYHYTQAQFRVFQFIACDINWNVASLDCCKHANSTNDFKKEVKNQMRNLKNGYVSANEVEGVMRRLADDDTYYAGRHRDLRTPLNLLHGKRYNETMTKHEFLKLVLEVCNDPIPISMAFHSHQLTQALAYEDLNDRDEYEVWRIKYVFMDHWIDWVLDEEEDESLKMDVQTAWTVCLGHLKISSFSELKRWRMSVGEVCNDYTDLKLLNNCLKIVKKNEEFNAKFKEDDLVIKHHWDRTQHKKKTNYTTHSHSHSHSNSSCSTTNTKAQSSTPAKSEKEKPKDSEKTEFSTLKRGFFNKPAAALKKPVETPKKVEKKKKTVEEVLDKLHDNLPKLLGYICDDDFEPMEMLEELIEEHLKGVLDDEDFDCLTLIMQENSELKKLEKKLEKYLDFKIDGGDHYFKRKRCASCSSSEESEEEEEDEEARGGGLQQHLERMFKRLSDAKKAEAEKVKNQKKEKSTPVKRKEFPIKNIVSQAATQKPAAEPAPAPTAPVAPPPPQQIIKKIVTETKIVETCEKCRDINQETAVNSRKIESLERRIGEFEKLVQNKDADIGVMKSQIAENKKKYRDEIQNQKEEITNRDSKIQQLQQELKEVCEDLRTERESLYTEAEENSKLANENKNKTRQLEEMKKENEQLKLRIQIFEENRENQTELLEKDQKIKELEEKLEELENSKKLEEEKNELLESFEKRMIDLQEQNFVSAENYEKELEEKMFYIQSIEERLAKYESIYDENQRANQYIQPNPHSQLFTAADYLEHRKMQEKLEEFEHILNFDKDQLIASVEKMVQKFIEKCGNPQEILNARAEFSNFIRKYNIYRIIIEEEYEKICQNPELRFEDLRVPDFPQPFSSGFAEKYEEVLKKWEEKEMNYEVEEKIYYGEEEGGRELEDKECLICATDVRPHQHFTKCTNCCRKYHSKCVSEWLKMNSICPVCRSSLPDPQEFPKL</sequence>
<keyword evidence="5" id="KW-1133">Transmembrane helix</keyword>
<dbReference type="PANTHER" id="PTHR12953">
    <property type="entry name" value="MEMBRANE PROTEIN CH1 RELATED"/>
    <property type="match status" value="1"/>
</dbReference>
<feature type="domain" description="RING-type" evidence="10">
    <location>
        <begin position="1787"/>
        <end position="1829"/>
    </location>
</feature>
<dbReference type="InterPro" id="IPR045120">
    <property type="entry name" value="Suco/Slp1-like"/>
</dbReference>
<feature type="compositionally biased region" description="Basic residues" evidence="9">
    <location>
        <begin position="1136"/>
        <end position="1149"/>
    </location>
</feature>
<name>A0A9P1MTV3_9PELO</name>
<dbReference type="Pfam" id="PF13639">
    <property type="entry name" value="zf-RING_2"/>
    <property type="match status" value="1"/>
</dbReference>
<dbReference type="EMBL" id="CANHGI010000001">
    <property type="protein sequence ID" value="CAI5439475.1"/>
    <property type="molecule type" value="Genomic_DNA"/>
</dbReference>
<dbReference type="Pfam" id="PF25100">
    <property type="entry name" value="DUF7809"/>
    <property type="match status" value="1"/>
</dbReference>
<protein>
    <recommendedName>
        <fullName evidence="10">RING-type domain-containing protein</fullName>
    </recommendedName>
</protein>
<evidence type="ECO:0000256" key="7">
    <source>
        <dbReference type="PROSITE-ProRule" id="PRU00175"/>
    </source>
</evidence>
<gene>
    <name evidence="11" type="ORF">CAMP_LOCUS2112</name>
</gene>
<dbReference type="Proteomes" id="UP001152747">
    <property type="component" value="Unassembled WGS sequence"/>
</dbReference>
<feature type="compositionally biased region" description="Acidic residues" evidence="9">
    <location>
        <begin position="1308"/>
        <end position="1318"/>
    </location>
</feature>
<feature type="region of interest" description="Disordered" evidence="9">
    <location>
        <begin position="1339"/>
        <end position="1393"/>
    </location>
</feature>
<dbReference type="InterPro" id="IPR001841">
    <property type="entry name" value="Znf_RING"/>
</dbReference>
<dbReference type="PANTHER" id="PTHR12953:SF0">
    <property type="entry name" value="SUN DOMAIN-CONTAINING OSSIFICATION FACTOR"/>
    <property type="match status" value="1"/>
</dbReference>
<dbReference type="GO" id="GO:0008270">
    <property type="term" value="F:zinc ion binding"/>
    <property type="evidence" value="ECO:0007669"/>
    <property type="project" value="UniProtKB-KW"/>
</dbReference>
<evidence type="ECO:0000256" key="8">
    <source>
        <dbReference type="SAM" id="Coils"/>
    </source>
</evidence>
<dbReference type="SUPFAM" id="SSF57850">
    <property type="entry name" value="RING/U-box"/>
    <property type="match status" value="1"/>
</dbReference>
<dbReference type="Gene3D" id="3.30.40.10">
    <property type="entry name" value="Zinc/RING finger domain, C3HC4 (zinc finger)"/>
    <property type="match status" value="1"/>
</dbReference>
<evidence type="ECO:0000256" key="5">
    <source>
        <dbReference type="ARBA" id="ARBA00022989"/>
    </source>
</evidence>
<feature type="compositionally biased region" description="Pro residues" evidence="9">
    <location>
        <begin position="1379"/>
        <end position="1393"/>
    </location>
</feature>
<keyword evidence="4" id="KW-0862">Zinc</keyword>
<dbReference type="GO" id="GO:0034975">
    <property type="term" value="P:protein folding in endoplasmic reticulum"/>
    <property type="evidence" value="ECO:0007669"/>
    <property type="project" value="TreeGrafter"/>
</dbReference>
<feature type="region of interest" description="Disordered" evidence="9">
    <location>
        <begin position="1136"/>
        <end position="1182"/>
    </location>
</feature>
<evidence type="ECO:0000256" key="3">
    <source>
        <dbReference type="ARBA" id="ARBA00022771"/>
    </source>
</evidence>
<evidence type="ECO:0000313" key="11">
    <source>
        <dbReference type="EMBL" id="CAI5439475.1"/>
    </source>
</evidence>
<evidence type="ECO:0000256" key="6">
    <source>
        <dbReference type="ARBA" id="ARBA00023136"/>
    </source>
</evidence>
<dbReference type="GO" id="GO:0016020">
    <property type="term" value="C:membrane"/>
    <property type="evidence" value="ECO:0007669"/>
    <property type="project" value="UniProtKB-SubCell"/>
</dbReference>
<evidence type="ECO:0000313" key="12">
    <source>
        <dbReference type="Proteomes" id="UP001152747"/>
    </source>
</evidence>
<feature type="coiled-coil region" evidence="8">
    <location>
        <begin position="1427"/>
        <end position="1632"/>
    </location>
</feature>
<dbReference type="PROSITE" id="PS50089">
    <property type="entry name" value="ZF_RING_2"/>
    <property type="match status" value="1"/>
</dbReference>
<feature type="compositionally biased region" description="Basic and acidic residues" evidence="9">
    <location>
        <begin position="1339"/>
        <end position="1363"/>
    </location>
</feature>
<evidence type="ECO:0000256" key="2">
    <source>
        <dbReference type="ARBA" id="ARBA00022692"/>
    </source>
</evidence>
<keyword evidence="8" id="KW-0175">Coiled coil</keyword>
<evidence type="ECO:0000256" key="4">
    <source>
        <dbReference type="ARBA" id="ARBA00022833"/>
    </source>
</evidence>
<reference evidence="11" key="1">
    <citation type="submission" date="2022-11" db="EMBL/GenBank/DDBJ databases">
        <authorList>
            <person name="Kikuchi T."/>
        </authorList>
    </citation>
    <scope>NUCLEOTIDE SEQUENCE</scope>
    <source>
        <strain evidence="11">PS1010</strain>
    </source>
</reference>
<proteinExistence type="predicted"/>
<feature type="region of interest" description="Disordered" evidence="9">
    <location>
        <begin position="1304"/>
        <end position="1325"/>
    </location>
</feature>
<keyword evidence="2" id="KW-0812">Transmembrane</keyword>
<dbReference type="OrthoDB" id="5878012at2759"/>
<keyword evidence="3 7" id="KW-0479">Metal-binding</keyword>
<dbReference type="InterPro" id="IPR056711">
    <property type="entry name" value="DUF7809"/>
</dbReference>
<dbReference type="GO" id="GO:0005737">
    <property type="term" value="C:cytoplasm"/>
    <property type="evidence" value="ECO:0007669"/>
    <property type="project" value="TreeGrafter"/>
</dbReference>
<keyword evidence="12" id="KW-1185">Reference proteome</keyword>
<comment type="caution">
    <text evidence="11">The sequence shown here is derived from an EMBL/GenBank/DDBJ whole genome shotgun (WGS) entry which is preliminary data.</text>
</comment>
<keyword evidence="6" id="KW-0472">Membrane</keyword>
<feature type="compositionally biased region" description="Low complexity" evidence="9">
    <location>
        <begin position="1150"/>
        <end position="1161"/>
    </location>
</feature>
<accession>A0A9P1MTV3</accession>